<gene>
    <name evidence="2" type="ORF">EVAR_34204_1</name>
</gene>
<name>A0A4C1WGY4_EUMVA</name>
<accession>A0A4C1WGY4</accession>
<feature type="region of interest" description="Disordered" evidence="1">
    <location>
        <begin position="61"/>
        <end position="81"/>
    </location>
</feature>
<evidence type="ECO:0000256" key="1">
    <source>
        <dbReference type="SAM" id="MobiDB-lite"/>
    </source>
</evidence>
<dbReference type="EMBL" id="BGZK01000570">
    <property type="protein sequence ID" value="GBP50696.1"/>
    <property type="molecule type" value="Genomic_DNA"/>
</dbReference>
<reference evidence="2 3" key="1">
    <citation type="journal article" date="2019" name="Commun. Biol.">
        <title>The bagworm genome reveals a unique fibroin gene that provides high tensile strength.</title>
        <authorList>
            <person name="Kono N."/>
            <person name="Nakamura H."/>
            <person name="Ohtoshi R."/>
            <person name="Tomita M."/>
            <person name="Numata K."/>
            <person name="Arakawa K."/>
        </authorList>
    </citation>
    <scope>NUCLEOTIDE SEQUENCE [LARGE SCALE GENOMIC DNA]</scope>
</reference>
<proteinExistence type="predicted"/>
<sequence length="81" mass="9178">MKINLVEVGLRAGAGADRHADVTRDVTMFVRAQPIRRRRTARWFMFTVRFGLTAAHAGPVRVRGRRRPSSPLRWHSAGLKA</sequence>
<evidence type="ECO:0000313" key="2">
    <source>
        <dbReference type="EMBL" id="GBP50696.1"/>
    </source>
</evidence>
<evidence type="ECO:0000313" key="3">
    <source>
        <dbReference type="Proteomes" id="UP000299102"/>
    </source>
</evidence>
<keyword evidence="3" id="KW-1185">Reference proteome</keyword>
<dbReference type="AlphaFoldDB" id="A0A4C1WGY4"/>
<dbReference type="Proteomes" id="UP000299102">
    <property type="component" value="Unassembled WGS sequence"/>
</dbReference>
<protein>
    <submittedName>
        <fullName evidence="2">Uncharacterized protein</fullName>
    </submittedName>
</protein>
<organism evidence="2 3">
    <name type="scientific">Eumeta variegata</name>
    <name type="common">Bagworm moth</name>
    <name type="synonym">Eumeta japonica</name>
    <dbReference type="NCBI Taxonomy" id="151549"/>
    <lineage>
        <taxon>Eukaryota</taxon>
        <taxon>Metazoa</taxon>
        <taxon>Ecdysozoa</taxon>
        <taxon>Arthropoda</taxon>
        <taxon>Hexapoda</taxon>
        <taxon>Insecta</taxon>
        <taxon>Pterygota</taxon>
        <taxon>Neoptera</taxon>
        <taxon>Endopterygota</taxon>
        <taxon>Lepidoptera</taxon>
        <taxon>Glossata</taxon>
        <taxon>Ditrysia</taxon>
        <taxon>Tineoidea</taxon>
        <taxon>Psychidae</taxon>
        <taxon>Oiketicinae</taxon>
        <taxon>Eumeta</taxon>
    </lineage>
</organism>
<comment type="caution">
    <text evidence="2">The sequence shown here is derived from an EMBL/GenBank/DDBJ whole genome shotgun (WGS) entry which is preliminary data.</text>
</comment>